<keyword evidence="4 7" id="KW-0812">Transmembrane</keyword>
<dbReference type="GO" id="GO:0005886">
    <property type="term" value="C:plasma membrane"/>
    <property type="evidence" value="ECO:0007669"/>
    <property type="project" value="UniProtKB-SubCell"/>
</dbReference>
<evidence type="ECO:0000256" key="7">
    <source>
        <dbReference type="SAM" id="Phobius"/>
    </source>
</evidence>
<feature type="transmembrane region" description="Helical" evidence="7">
    <location>
        <begin position="20"/>
        <end position="41"/>
    </location>
</feature>
<evidence type="ECO:0000256" key="1">
    <source>
        <dbReference type="ARBA" id="ARBA00004651"/>
    </source>
</evidence>
<comment type="similarity">
    <text evidence="2">Belongs to the NrfD family.</text>
</comment>
<dbReference type="Proteomes" id="UP000443423">
    <property type="component" value="Unassembled WGS sequence"/>
</dbReference>
<sequence>MDATGLLWLERGHWGVTTAVYLFFAALGGGAYLTGVAAYALSETGKRRSHVTLARWAFLVALVAVSIAGIAILSHLADPLAGLLFPVTLTNFESWITRGTWILVSLGVFAAVQTLWFCFGELGRDSEGGSAFVRRIAGRLGLDGVADQIADRIRPSGSGFWVVAVLGLVPALGTVYTGFELAAVETVPLWYHPTVLPGLFLASGVAAGIATALALTVAFDEANSRLVLVFTSAVGATLLVSVGLLWLLWTSLGNTPAGIESASKLTEGALYIPVVVLLAGIVVSLVGSPLLAWIGYVRSGPVMTGWVVRVSLVVSLVVGVVATFLIRYVVLLAAVKEPLVAVGV</sequence>
<dbReference type="PANTHER" id="PTHR34856">
    <property type="entry name" value="PROTEIN NRFD"/>
    <property type="match status" value="1"/>
</dbReference>
<gene>
    <name evidence="8" type="ORF">GJR99_17225</name>
</gene>
<comment type="caution">
    <text evidence="8">The sequence shown here is derived from an EMBL/GenBank/DDBJ whole genome shotgun (WGS) entry which is preliminary data.</text>
</comment>
<keyword evidence="3" id="KW-1003">Cell membrane</keyword>
<accession>A0A6A8GBC3</accession>
<dbReference type="Gene3D" id="1.20.1630.10">
    <property type="entry name" value="Formate dehydrogenase/DMSO reductase domain"/>
    <property type="match status" value="1"/>
</dbReference>
<keyword evidence="9" id="KW-1185">Reference proteome</keyword>
<evidence type="ECO:0000313" key="9">
    <source>
        <dbReference type="Proteomes" id="UP000443423"/>
    </source>
</evidence>
<reference evidence="8 9" key="1">
    <citation type="submission" date="2019-11" db="EMBL/GenBank/DDBJ databases">
        <title>Whole genome sequence of Haloferax sp. MBLA0078.</title>
        <authorList>
            <person name="Seo M.-J."/>
            <person name="Cho E.-S."/>
        </authorList>
    </citation>
    <scope>NUCLEOTIDE SEQUENCE [LARGE SCALE GENOMIC DNA]</scope>
    <source>
        <strain evidence="8 9">MBLA0078</strain>
    </source>
</reference>
<protein>
    <submittedName>
        <fullName evidence="8">Dehydrogenase</fullName>
    </submittedName>
</protein>
<feature type="transmembrane region" description="Helical" evidence="7">
    <location>
        <begin position="269"/>
        <end position="294"/>
    </location>
</feature>
<feature type="transmembrane region" description="Helical" evidence="7">
    <location>
        <begin position="199"/>
        <end position="219"/>
    </location>
</feature>
<evidence type="ECO:0000313" key="8">
    <source>
        <dbReference type="EMBL" id="MRW98311.1"/>
    </source>
</evidence>
<feature type="transmembrane region" description="Helical" evidence="7">
    <location>
        <begin position="53"/>
        <end position="75"/>
    </location>
</feature>
<dbReference type="Pfam" id="PF03916">
    <property type="entry name" value="NrfD"/>
    <property type="match status" value="1"/>
</dbReference>
<feature type="transmembrane region" description="Helical" evidence="7">
    <location>
        <begin position="306"/>
        <end position="330"/>
    </location>
</feature>
<feature type="transmembrane region" description="Helical" evidence="7">
    <location>
        <begin position="226"/>
        <end position="249"/>
    </location>
</feature>
<feature type="transmembrane region" description="Helical" evidence="7">
    <location>
        <begin position="159"/>
        <end position="179"/>
    </location>
</feature>
<evidence type="ECO:0000256" key="6">
    <source>
        <dbReference type="ARBA" id="ARBA00023136"/>
    </source>
</evidence>
<dbReference type="EMBL" id="WKJQ01000003">
    <property type="protein sequence ID" value="MRW98311.1"/>
    <property type="molecule type" value="Genomic_DNA"/>
</dbReference>
<comment type="subcellular location">
    <subcellularLocation>
        <location evidence="1">Cell membrane</location>
        <topology evidence="1">Multi-pass membrane protein</topology>
    </subcellularLocation>
</comment>
<evidence type="ECO:0000256" key="4">
    <source>
        <dbReference type="ARBA" id="ARBA00022692"/>
    </source>
</evidence>
<keyword evidence="6 7" id="KW-0472">Membrane</keyword>
<dbReference type="OrthoDB" id="205603at2157"/>
<feature type="transmembrane region" description="Helical" evidence="7">
    <location>
        <begin position="95"/>
        <end position="119"/>
    </location>
</feature>
<name>A0A6A8GBC3_9EURY</name>
<dbReference type="InterPro" id="IPR052049">
    <property type="entry name" value="Electron_transfer_protein"/>
</dbReference>
<dbReference type="AlphaFoldDB" id="A0A6A8GBC3"/>
<proteinExistence type="inferred from homology"/>
<dbReference type="PANTHER" id="PTHR34856:SF2">
    <property type="entry name" value="PROTEIN NRFD"/>
    <property type="match status" value="1"/>
</dbReference>
<dbReference type="InterPro" id="IPR005614">
    <property type="entry name" value="NrfD-like"/>
</dbReference>
<dbReference type="RefSeq" id="WP_151114295.1">
    <property type="nucleotide sequence ID" value="NZ_WKJQ01000003.1"/>
</dbReference>
<keyword evidence="5 7" id="KW-1133">Transmembrane helix</keyword>
<evidence type="ECO:0000256" key="2">
    <source>
        <dbReference type="ARBA" id="ARBA00008929"/>
    </source>
</evidence>
<evidence type="ECO:0000256" key="3">
    <source>
        <dbReference type="ARBA" id="ARBA00022475"/>
    </source>
</evidence>
<organism evidence="8 9">
    <name type="scientific">Haloferax marinum</name>
    <dbReference type="NCBI Taxonomy" id="2666143"/>
    <lineage>
        <taxon>Archaea</taxon>
        <taxon>Methanobacteriati</taxon>
        <taxon>Methanobacteriota</taxon>
        <taxon>Stenosarchaea group</taxon>
        <taxon>Halobacteria</taxon>
        <taxon>Halobacteriales</taxon>
        <taxon>Haloferacaceae</taxon>
        <taxon>Haloferax</taxon>
    </lineage>
</organism>
<evidence type="ECO:0000256" key="5">
    <source>
        <dbReference type="ARBA" id="ARBA00022989"/>
    </source>
</evidence>